<comment type="subcellular location">
    <subcellularLocation>
        <location evidence="1">Cell outer membrane</location>
        <topology evidence="1">Multi-pass membrane protein</topology>
    </subcellularLocation>
</comment>
<evidence type="ECO:0000256" key="10">
    <source>
        <dbReference type="PROSITE-ProRule" id="PRU00473"/>
    </source>
</evidence>
<dbReference type="PRINTS" id="PR01021">
    <property type="entry name" value="OMPADOMAIN"/>
</dbReference>
<dbReference type="OrthoDB" id="9782229at2"/>
<dbReference type="InterPro" id="IPR011250">
    <property type="entry name" value="OMP/PagP_B-barrel"/>
</dbReference>
<dbReference type="InterPro" id="IPR006664">
    <property type="entry name" value="OMP_bac"/>
</dbReference>
<dbReference type="RefSeq" id="WP_008929784.1">
    <property type="nucleotide sequence ID" value="NZ_AMRJ01000023.1"/>
</dbReference>
<dbReference type="GO" id="GO:0009279">
    <property type="term" value="C:cell outer membrane"/>
    <property type="evidence" value="ECO:0007669"/>
    <property type="project" value="UniProtKB-SubCell"/>
</dbReference>
<accession>L0W9D6</accession>
<feature type="signal peptide" evidence="12">
    <location>
        <begin position="1"/>
        <end position="21"/>
    </location>
</feature>
<evidence type="ECO:0000259" key="13">
    <source>
        <dbReference type="PROSITE" id="PS51123"/>
    </source>
</evidence>
<dbReference type="SUPFAM" id="SSF103088">
    <property type="entry name" value="OmpA-like"/>
    <property type="match status" value="1"/>
</dbReference>
<dbReference type="Pfam" id="PF13505">
    <property type="entry name" value="OMP_b-brl"/>
    <property type="match status" value="1"/>
</dbReference>
<dbReference type="EMBL" id="AMRJ01000023">
    <property type="protein sequence ID" value="EKF73561.1"/>
    <property type="molecule type" value="Genomic_DNA"/>
</dbReference>
<evidence type="ECO:0000256" key="7">
    <source>
        <dbReference type="ARBA" id="ARBA00023114"/>
    </source>
</evidence>
<keyword evidence="5 12" id="KW-0732">Signal</keyword>
<dbReference type="InterPro" id="IPR006690">
    <property type="entry name" value="OMPA-like_CS"/>
</dbReference>
<evidence type="ECO:0000256" key="11">
    <source>
        <dbReference type="SAM" id="MobiDB-lite"/>
    </source>
</evidence>
<dbReference type="PROSITE" id="PS51123">
    <property type="entry name" value="OMPA_2"/>
    <property type="match status" value="1"/>
</dbReference>
<sequence length="368" mass="40763">MKIVLRLASLTPLILSPLALASENVPDHYGYIGGHASYYTFYDNDVIGNGTDGLDDQPFYGGQLGWRFNRNWSVQGWYEEVDGDAESKYNSGRRLDMKNYFASIRYHLDDYSLLGFEPYAGINAGEQLIENARVSGADENDELMTGVELGLQRAFFKHVIFDLGTRHAYSQDREYWEGQIYAGLNLAFGVSNDDKDNAKQERVPAEPAAVVSGDGDGDGVADDVDQCPDSASSAVVDDEGCQVYKMQTRTQTGEIYFEFDRAAVQGQFSDDVRQAADRMNAGDEGLIRVEGHTDSIGPADYNQTLSERRAQAVKDKLINDYSVDASKVSTEGFGESRPVADNSTAEGRAQNRRADIIVDIKERVPEFK</sequence>
<dbReference type="InterPro" id="IPR006665">
    <property type="entry name" value="OmpA-like"/>
</dbReference>
<feature type="chain" id="PRO_5003948383" evidence="12">
    <location>
        <begin position="22"/>
        <end position="368"/>
    </location>
</feature>
<protein>
    <submittedName>
        <fullName evidence="14">Outer membrane protein OprF</fullName>
    </submittedName>
</protein>
<keyword evidence="15" id="KW-1185">Reference proteome</keyword>
<evidence type="ECO:0000313" key="15">
    <source>
        <dbReference type="Proteomes" id="UP000010164"/>
    </source>
</evidence>
<dbReference type="STRING" id="1177179.A11A3_13068"/>
<keyword evidence="6" id="KW-0406">Ion transport</keyword>
<dbReference type="PANTHER" id="PTHR30329:SF21">
    <property type="entry name" value="LIPOPROTEIN YIAD-RELATED"/>
    <property type="match status" value="1"/>
</dbReference>
<dbReference type="PATRIC" id="fig|1177179.3.peg.2598"/>
<keyword evidence="4" id="KW-0812">Transmembrane</keyword>
<dbReference type="PROSITE" id="PS01068">
    <property type="entry name" value="OMPA_1"/>
    <property type="match status" value="1"/>
</dbReference>
<dbReference type="InterPro" id="IPR050330">
    <property type="entry name" value="Bact_OuterMem_StrucFunc"/>
</dbReference>
<dbReference type="GO" id="GO:0046930">
    <property type="term" value="C:pore complex"/>
    <property type="evidence" value="ECO:0007669"/>
    <property type="project" value="UniProtKB-KW"/>
</dbReference>
<dbReference type="InterPro" id="IPR036737">
    <property type="entry name" value="OmpA-like_sf"/>
</dbReference>
<evidence type="ECO:0000256" key="12">
    <source>
        <dbReference type="SAM" id="SignalP"/>
    </source>
</evidence>
<dbReference type="Pfam" id="PF00691">
    <property type="entry name" value="OmpA"/>
    <property type="match status" value="1"/>
</dbReference>
<evidence type="ECO:0000313" key="14">
    <source>
        <dbReference type="EMBL" id="EKF73561.1"/>
    </source>
</evidence>
<dbReference type="eggNOG" id="COG2885">
    <property type="taxonomic scope" value="Bacteria"/>
</dbReference>
<evidence type="ECO:0000256" key="3">
    <source>
        <dbReference type="ARBA" id="ARBA00022452"/>
    </source>
</evidence>
<dbReference type="InterPro" id="IPR027385">
    <property type="entry name" value="Beta-barrel_OMP"/>
</dbReference>
<dbReference type="PANTHER" id="PTHR30329">
    <property type="entry name" value="STATOR ELEMENT OF FLAGELLAR MOTOR COMPLEX"/>
    <property type="match status" value="1"/>
</dbReference>
<keyword evidence="7" id="KW-0626">Porin</keyword>
<evidence type="ECO:0000256" key="5">
    <source>
        <dbReference type="ARBA" id="ARBA00022729"/>
    </source>
</evidence>
<feature type="region of interest" description="Disordered" evidence="11">
    <location>
        <begin position="329"/>
        <end position="348"/>
    </location>
</feature>
<name>L0W9D6_9GAMM</name>
<dbReference type="Gene3D" id="3.30.1330.60">
    <property type="entry name" value="OmpA-like domain"/>
    <property type="match status" value="1"/>
</dbReference>
<keyword evidence="2" id="KW-0813">Transport</keyword>
<evidence type="ECO:0000256" key="2">
    <source>
        <dbReference type="ARBA" id="ARBA00022448"/>
    </source>
</evidence>
<gene>
    <name evidence="14" type="ORF">A11A3_13068</name>
</gene>
<evidence type="ECO:0000256" key="4">
    <source>
        <dbReference type="ARBA" id="ARBA00022692"/>
    </source>
</evidence>
<dbReference type="GO" id="GO:0015288">
    <property type="term" value="F:porin activity"/>
    <property type="evidence" value="ECO:0007669"/>
    <property type="project" value="UniProtKB-KW"/>
</dbReference>
<comment type="caution">
    <text evidence="14">The sequence shown here is derived from an EMBL/GenBank/DDBJ whole genome shotgun (WGS) entry which is preliminary data.</text>
</comment>
<evidence type="ECO:0000256" key="1">
    <source>
        <dbReference type="ARBA" id="ARBA00004571"/>
    </source>
</evidence>
<keyword evidence="8 10" id="KW-0472">Membrane</keyword>
<keyword evidence="3" id="KW-1134">Transmembrane beta strand</keyword>
<organism evidence="14 15">
    <name type="scientific">Alcanivorax hongdengensis A-11-3</name>
    <dbReference type="NCBI Taxonomy" id="1177179"/>
    <lineage>
        <taxon>Bacteria</taxon>
        <taxon>Pseudomonadati</taxon>
        <taxon>Pseudomonadota</taxon>
        <taxon>Gammaproteobacteria</taxon>
        <taxon>Oceanospirillales</taxon>
        <taxon>Alcanivoracaceae</taxon>
        <taxon>Alcanivorax</taxon>
    </lineage>
</organism>
<dbReference type="Proteomes" id="UP000010164">
    <property type="component" value="Unassembled WGS sequence"/>
</dbReference>
<evidence type="ECO:0000256" key="6">
    <source>
        <dbReference type="ARBA" id="ARBA00023065"/>
    </source>
</evidence>
<dbReference type="SUPFAM" id="SSF56925">
    <property type="entry name" value="OMPA-like"/>
    <property type="match status" value="1"/>
</dbReference>
<evidence type="ECO:0000256" key="9">
    <source>
        <dbReference type="ARBA" id="ARBA00023237"/>
    </source>
</evidence>
<reference evidence="14 15" key="1">
    <citation type="journal article" date="2012" name="J. Bacteriol.">
        <title>Genome Sequence of the Alkane-Degrading Bacterium Alcanivorax hongdengensis Type Strain A-11-3.</title>
        <authorList>
            <person name="Lai Q."/>
            <person name="Shao Z."/>
        </authorList>
    </citation>
    <scope>NUCLEOTIDE SEQUENCE [LARGE SCALE GENOMIC DNA]</scope>
    <source>
        <strain evidence="14 15">A-11-3</strain>
    </source>
</reference>
<feature type="domain" description="OmpA-like" evidence="13">
    <location>
        <begin position="244"/>
        <end position="362"/>
    </location>
</feature>
<dbReference type="CDD" id="cd07185">
    <property type="entry name" value="OmpA_C-like"/>
    <property type="match status" value="1"/>
</dbReference>
<dbReference type="GO" id="GO:0006811">
    <property type="term" value="P:monoatomic ion transport"/>
    <property type="evidence" value="ECO:0007669"/>
    <property type="project" value="UniProtKB-KW"/>
</dbReference>
<dbReference type="AlphaFoldDB" id="L0W9D6"/>
<proteinExistence type="predicted"/>
<dbReference type="Gene3D" id="2.40.160.20">
    <property type="match status" value="1"/>
</dbReference>
<keyword evidence="9" id="KW-0998">Cell outer membrane</keyword>
<evidence type="ECO:0000256" key="8">
    <source>
        <dbReference type="ARBA" id="ARBA00023136"/>
    </source>
</evidence>